<evidence type="ECO:0000313" key="3">
    <source>
        <dbReference type="EMBL" id="WYJ77536.1"/>
    </source>
</evidence>
<dbReference type="SUPFAM" id="SSF46785">
    <property type="entry name" value="Winged helix' DNA-binding domain"/>
    <property type="match status" value="1"/>
</dbReference>
<dbReference type="CDD" id="cd00090">
    <property type="entry name" value="HTH_ARSR"/>
    <property type="match status" value="1"/>
</dbReference>
<dbReference type="Proteomes" id="UP000664701">
    <property type="component" value="Chromosome"/>
</dbReference>
<name>A0ABZ2SP28_9ENTE</name>
<dbReference type="Pfam" id="PF08279">
    <property type="entry name" value="HTH_11"/>
    <property type="match status" value="1"/>
</dbReference>
<evidence type="ECO:0000256" key="1">
    <source>
        <dbReference type="ARBA" id="ARBA00023125"/>
    </source>
</evidence>
<accession>A0ABZ2SP28</accession>
<protein>
    <recommendedName>
        <fullName evidence="2">Helix-turn-helix type 11 domain-containing protein</fullName>
    </recommendedName>
</protein>
<dbReference type="RefSeq" id="WP_207940343.1">
    <property type="nucleotide sequence ID" value="NZ_CP147251.1"/>
</dbReference>
<keyword evidence="1" id="KW-0238">DNA-binding</keyword>
<dbReference type="InterPro" id="IPR050313">
    <property type="entry name" value="Carb_Metab_HTH_regulators"/>
</dbReference>
<evidence type="ECO:0000259" key="2">
    <source>
        <dbReference type="Pfam" id="PF08279"/>
    </source>
</evidence>
<sequence>MNNSRLTTKEKILDLLKKRTSMTVNQLAQELEITEMAVRKHLNALDRDAFLKISEEKQPMGRPVQFFSLSSKADSLFPKNYDNLTVDFLNDLHDMQGDQLINQLFENRGKRLANKYIPYMEQAQTNTEKVQILRDIQAEKGYMADVIQVTQNKFELIEHHCPIFEVAKNFKQACHCETAMFKDVLGTSRVERTQCKADGENHCHFMIVFEEEKIKSK</sequence>
<dbReference type="InterPro" id="IPR011991">
    <property type="entry name" value="ArsR-like_HTH"/>
</dbReference>
<keyword evidence="4" id="KW-1185">Reference proteome</keyword>
<dbReference type="InterPro" id="IPR036388">
    <property type="entry name" value="WH-like_DNA-bd_sf"/>
</dbReference>
<gene>
    <name evidence="3" type="ORF">DOK78_002174</name>
</gene>
<proteinExistence type="predicted"/>
<dbReference type="InterPro" id="IPR013196">
    <property type="entry name" value="HTH_11"/>
</dbReference>
<dbReference type="PANTHER" id="PTHR30363:SF28">
    <property type="entry name" value="TRANSCRIPTIONAL REGULATORY PROTEIN-RELATED"/>
    <property type="match status" value="1"/>
</dbReference>
<organism evidence="3 4">
    <name type="scientific">Candidatus Enterococcus lowellii</name>
    <dbReference type="NCBI Taxonomy" id="2230877"/>
    <lineage>
        <taxon>Bacteria</taxon>
        <taxon>Bacillati</taxon>
        <taxon>Bacillota</taxon>
        <taxon>Bacilli</taxon>
        <taxon>Lactobacillales</taxon>
        <taxon>Enterococcaceae</taxon>
        <taxon>Enterococcus</taxon>
    </lineage>
</organism>
<feature type="domain" description="Helix-turn-helix type 11" evidence="2">
    <location>
        <begin position="9"/>
        <end position="56"/>
    </location>
</feature>
<evidence type="ECO:0000313" key="4">
    <source>
        <dbReference type="Proteomes" id="UP000664701"/>
    </source>
</evidence>
<dbReference type="EMBL" id="CP147251">
    <property type="protein sequence ID" value="WYJ77536.1"/>
    <property type="molecule type" value="Genomic_DNA"/>
</dbReference>
<dbReference type="Gene3D" id="1.10.10.10">
    <property type="entry name" value="Winged helix-like DNA-binding domain superfamily/Winged helix DNA-binding domain"/>
    <property type="match status" value="1"/>
</dbReference>
<dbReference type="InterPro" id="IPR036390">
    <property type="entry name" value="WH_DNA-bd_sf"/>
</dbReference>
<reference evidence="3 4" key="1">
    <citation type="submission" date="2024-03" db="EMBL/GenBank/DDBJ databases">
        <title>The Genome Sequence of Enterococcus sp. DIV2402.</title>
        <authorList>
            <consortium name="The Broad Institute Genomics Platform"/>
            <consortium name="The Broad Institute Microbial Omics Core"/>
            <consortium name="The Broad Institute Genomic Center for Infectious Diseases"/>
            <person name="Earl A."/>
            <person name="Manson A."/>
            <person name="Gilmore M."/>
            <person name="Schwartman J."/>
            <person name="Shea T."/>
            <person name="Abouelleil A."/>
            <person name="Cao P."/>
            <person name="Chapman S."/>
            <person name="Cusick C."/>
            <person name="Young S."/>
            <person name="Neafsey D."/>
            <person name="Nusbaum C."/>
            <person name="Birren B."/>
        </authorList>
    </citation>
    <scope>NUCLEOTIDE SEQUENCE [LARGE SCALE GENOMIC DNA]</scope>
    <source>
        <strain evidence="3 4">DIV2402</strain>
    </source>
</reference>
<dbReference type="PANTHER" id="PTHR30363">
    <property type="entry name" value="HTH-TYPE TRANSCRIPTIONAL REGULATOR SRLR-RELATED"/>
    <property type="match status" value="1"/>
</dbReference>